<protein>
    <submittedName>
        <fullName evidence="1">Uncharacterized protein</fullName>
    </submittedName>
</protein>
<proteinExistence type="predicted"/>
<keyword evidence="2" id="KW-1185">Reference proteome</keyword>
<evidence type="ECO:0000313" key="2">
    <source>
        <dbReference type="Proteomes" id="UP000430670"/>
    </source>
</evidence>
<name>A0A6I3SMQ4_HELMO</name>
<gene>
    <name evidence="1" type="ORF">GJ688_14885</name>
</gene>
<reference evidence="1 2" key="1">
    <citation type="submission" date="2019-11" db="EMBL/GenBank/DDBJ databases">
        <title>Whole-genome sequence of a the green, strictly anaerobic photosynthetic bacterium Heliobacillus mobilis DSM 6151.</title>
        <authorList>
            <person name="Kyndt J.A."/>
            <person name="Meyer T.E."/>
        </authorList>
    </citation>
    <scope>NUCLEOTIDE SEQUENCE [LARGE SCALE GENOMIC DNA]</scope>
    <source>
        <strain evidence="1 2">DSM 6151</strain>
    </source>
</reference>
<sequence length="174" mass="19551">MLQGIKPFRVIAFAIVGLAMLWGGQEAYARLAVEQPLHQAIAAVIPESAVFTHKESGQTVVEVGPVPVSDLGDAYRQVLKSAQERLGEDVQVRLLDDPDEQCRQLWEQVQFPIYQGLATGNYGEMKKQTDEIVQKSNGVTVRLSIDHDNIYVQIEKGNHYMYRIISGEKRGEQR</sequence>
<dbReference type="RefSeq" id="WP_155477346.1">
    <property type="nucleotide sequence ID" value="NZ_WNKU01000021.1"/>
</dbReference>
<evidence type="ECO:0000313" key="1">
    <source>
        <dbReference type="EMBL" id="MTV50260.1"/>
    </source>
</evidence>
<dbReference type="OrthoDB" id="1722928at2"/>
<comment type="caution">
    <text evidence="1">The sequence shown here is derived from an EMBL/GenBank/DDBJ whole genome shotgun (WGS) entry which is preliminary data.</text>
</comment>
<accession>A0A6I3SMQ4</accession>
<dbReference type="Proteomes" id="UP000430670">
    <property type="component" value="Unassembled WGS sequence"/>
</dbReference>
<organism evidence="1 2">
    <name type="scientific">Heliobacterium mobile</name>
    <name type="common">Heliobacillus mobilis</name>
    <dbReference type="NCBI Taxonomy" id="28064"/>
    <lineage>
        <taxon>Bacteria</taxon>
        <taxon>Bacillati</taxon>
        <taxon>Bacillota</taxon>
        <taxon>Clostridia</taxon>
        <taxon>Eubacteriales</taxon>
        <taxon>Heliobacteriaceae</taxon>
        <taxon>Heliobacterium</taxon>
    </lineage>
</organism>
<dbReference type="AlphaFoldDB" id="A0A6I3SMQ4"/>
<dbReference type="EMBL" id="WNKU01000021">
    <property type="protein sequence ID" value="MTV50260.1"/>
    <property type="molecule type" value="Genomic_DNA"/>
</dbReference>